<name>A0A382HLG6_9ZZZZ</name>
<protein>
    <submittedName>
        <fullName evidence="1">Uncharacterized protein</fullName>
    </submittedName>
</protein>
<organism evidence="1">
    <name type="scientific">marine metagenome</name>
    <dbReference type="NCBI Taxonomy" id="408172"/>
    <lineage>
        <taxon>unclassified sequences</taxon>
        <taxon>metagenomes</taxon>
        <taxon>ecological metagenomes</taxon>
    </lineage>
</organism>
<accession>A0A382HLG6</accession>
<evidence type="ECO:0000313" key="1">
    <source>
        <dbReference type="EMBL" id="SVB88126.1"/>
    </source>
</evidence>
<dbReference type="AlphaFoldDB" id="A0A382HLG6"/>
<gene>
    <name evidence="1" type="ORF">METZ01_LOCUS240980</name>
</gene>
<proteinExistence type="predicted"/>
<reference evidence="1" key="1">
    <citation type="submission" date="2018-05" db="EMBL/GenBank/DDBJ databases">
        <authorList>
            <person name="Lanie J.A."/>
            <person name="Ng W.-L."/>
            <person name="Kazmierczak K.M."/>
            <person name="Andrzejewski T.M."/>
            <person name="Davidsen T.M."/>
            <person name="Wayne K.J."/>
            <person name="Tettelin H."/>
            <person name="Glass J.I."/>
            <person name="Rusch D."/>
            <person name="Podicherti R."/>
            <person name="Tsui H.-C.T."/>
            <person name="Winkler M.E."/>
        </authorList>
    </citation>
    <scope>NUCLEOTIDE SEQUENCE</scope>
</reference>
<sequence length="70" mass="7738">METQKLGEMNRLEMIDFQRSRVVATQASRSSQVETAIGKRSFTTSPSRIRLGRDAGGNLIGSGILINRRS</sequence>
<dbReference type="EMBL" id="UINC01061978">
    <property type="protein sequence ID" value="SVB88126.1"/>
    <property type="molecule type" value="Genomic_DNA"/>
</dbReference>